<comment type="caution">
    <text evidence="8">The sequence shown here is derived from an EMBL/GenBank/DDBJ whole genome shotgun (WGS) entry which is preliminary data.</text>
</comment>
<dbReference type="Proteomes" id="UP000094527">
    <property type="component" value="Unassembled WGS sequence"/>
</dbReference>
<dbReference type="PRINTS" id="PR00237">
    <property type="entry name" value="GPCRRHODOPSN"/>
</dbReference>
<feature type="transmembrane region" description="Helical" evidence="6">
    <location>
        <begin position="125"/>
        <end position="149"/>
    </location>
</feature>
<comment type="similarity">
    <text evidence="2">Belongs to the G-protein coupled receptor 1 family.</text>
</comment>
<dbReference type="Pfam" id="PF00001">
    <property type="entry name" value="7tm_1"/>
    <property type="match status" value="1"/>
</dbReference>
<evidence type="ECO:0000256" key="4">
    <source>
        <dbReference type="ARBA" id="ARBA00022989"/>
    </source>
</evidence>
<keyword evidence="9" id="KW-1185">Reference proteome</keyword>
<evidence type="ECO:0000256" key="2">
    <source>
        <dbReference type="ARBA" id="ARBA00010663"/>
    </source>
</evidence>
<comment type="subcellular location">
    <subcellularLocation>
        <location evidence="1">Membrane</location>
    </subcellularLocation>
</comment>
<dbReference type="InterPro" id="IPR052954">
    <property type="entry name" value="GPCR-Ligand_Int"/>
</dbReference>
<evidence type="ECO:0000256" key="5">
    <source>
        <dbReference type="ARBA" id="ARBA00023136"/>
    </source>
</evidence>
<protein>
    <submittedName>
        <fullName evidence="8">FMRFamide receptor</fullName>
    </submittedName>
</protein>
<evidence type="ECO:0000256" key="1">
    <source>
        <dbReference type="ARBA" id="ARBA00004370"/>
    </source>
</evidence>
<sequence>LLHKDTPSTSYKYLLQGLTLSDFFLLTISTVRTLGNLHIMNPNNQNFQTLIFFWDWICTSGTKYFTVAISFERFCVVTFPLKAHRLITPGRSKLFAIFVLIFVILLSCLSYIYVNYIDATSFNVYAAIVLHFTPFITVLIFNLLIFLALRRFKKMRKSLTESSSSNSKEDSATPMLFAVVVVFGVCYTFEFIRRIMNFAWPEYMSQHEYYDYTINHLADILYVLNSSVNFFIYCLLGKSFRAVIVKVLNSVGCGIITKIWGRKEVQGKLGSLSDASTVSYAKSSTTVSAA</sequence>
<feature type="non-terminal residue" evidence="8">
    <location>
        <position position="1"/>
    </location>
</feature>
<reference evidence="8 9" key="1">
    <citation type="journal article" date="2016" name="Genome Biol. Evol.">
        <title>Gene Family Evolution Reflects Adaptation to Soil Environmental Stressors in the Genome of the Collembolan Orchesella cincta.</title>
        <authorList>
            <person name="Faddeeva-Vakhrusheva A."/>
            <person name="Derks M.F."/>
            <person name="Anvar S.Y."/>
            <person name="Agamennone V."/>
            <person name="Suring W."/>
            <person name="Smit S."/>
            <person name="van Straalen N.M."/>
            <person name="Roelofs D."/>
        </authorList>
    </citation>
    <scope>NUCLEOTIDE SEQUENCE [LARGE SCALE GENOMIC DNA]</scope>
    <source>
        <tissue evidence="8">Mixed pool</tissue>
    </source>
</reference>
<feature type="transmembrane region" description="Helical" evidence="6">
    <location>
        <begin position="13"/>
        <end position="31"/>
    </location>
</feature>
<dbReference type="EMBL" id="LJIJ01001367">
    <property type="protein sequence ID" value="ODM91968.1"/>
    <property type="molecule type" value="Genomic_DNA"/>
</dbReference>
<dbReference type="OMA" id="TIMAYTT"/>
<keyword evidence="4 6" id="KW-1133">Transmembrane helix</keyword>
<evidence type="ECO:0000313" key="9">
    <source>
        <dbReference type="Proteomes" id="UP000094527"/>
    </source>
</evidence>
<dbReference type="Gene3D" id="1.20.1070.10">
    <property type="entry name" value="Rhodopsin 7-helix transmembrane proteins"/>
    <property type="match status" value="1"/>
</dbReference>
<proteinExistence type="inferred from homology"/>
<dbReference type="InterPro" id="IPR000276">
    <property type="entry name" value="GPCR_Rhodpsn"/>
</dbReference>
<dbReference type="SUPFAM" id="SSF81321">
    <property type="entry name" value="Family A G protein-coupled receptor-like"/>
    <property type="match status" value="1"/>
</dbReference>
<accession>A0A1D2MG46</accession>
<evidence type="ECO:0000313" key="8">
    <source>
        <dbReference type="EMBL" id="ODM91968.1"/>
    </source>
</evidence>
<dbReference type="PANTHER" id="PTHR46641">
    <property type="entry name" value="FMRFAMIDE RECEPTOR-RELATED"/>
    <property type="match status" value="1"/>
</dbReference>
<keyword evidence="5 6" id="KW-0472">Membrane</keyword>
<dbReference type="InterPro" id="IPR017452">
    <property type="entry name" value="GPCR_Rhodpsn_7TM"/>
</dbReference>
<dbReference type="GO" id="GO:0004930">
    <property type="term" value="F:G protein-coupled receptor activity"/>
    <property type="evidence" value="ECO:0007669"/>
    <property type="project" value="InterPro"/>
</dbReference>
<evidence type="ECO:0000256" key="3">
    <source>
        <dbReference type="ARBA" id="ARBA00022692"/>
    </source>
</evidence>
<name>A0A1D2MG46_ORCCI</name>
<dbReference type="PANTHER" id="PTHR46641:SF2">
    <property type="entry name" value="FMRFAMIDE RECEPTOR"/>
    <property type="match status" value="1"/>
</dbReference>
<dbReference type="AlphaFoldDB" id="A0A1D2MG46"/>
<feature type="transmembrane region" description="Helical" evidence="6">
    <location>
        <begin position="216"/>
        <end position="236"/>
    </location>
</feature>
<dbReference type="GO" id="GO:0016020">
    <property type="term" value="C:membrane"/>
    <property type="evidence" value="ECO:0007669"/>
    <property type="project" value="UniProtKB-SubCell"/>
</dbReference>
<dbReference type="OrthoDB" id="10011262at2759"/>
<organism evidence="8 9">
    <name type="scientific">Orchesella cincta</name>
    <name type="common">Springtail</name>
    <name type="synonym">Podura cincta</name>
    <dbReference type="NCBI Taxonomy" id="48709"/>
    <lineage>
        <taxon>Eukaryota</taxon>
        <taxon>Metazoa</taxon>
        <taxon>Ecdysozoa</taxon>
        <taxon>Arthropoda</taxon>
        <taxon>Hexapoda</taxon>
        <taxon>Collembola</taxon>
        <taxon>Entomobryomorpha</taxon>
        <taxon>Entomobryoidea</taxon>
        <taxon>Orchesellidae</taxon>
        <taxon>Orchesellinae</taxon>
        <taxon>Orchesella</taxon>
    </lineage>
</organism>
<feature type="transmembrane region" description="Helical" evidence="6">
    <location>
        <begin position="94"/>
        <end position="113"/>
    </location>
</feature>
<keyword evidence="3 6" id="KW-0812">Transmembrane</keyword>
<keyword evidence="8" id="KW-0675">Receptor</keyword>
<dbReference type="STRING" id="48709.A0A1D2MG46"/>
<feature type="non-terminal residue" evidence="8">
    <location>
        <position position="290"/>
    </location>
</feature>
<dbReference type="PROSITE" id="PS50262">
    <property type="entry name" value="G_PROTEIN_RECEP_F1_2"/>
    <property type="match status" value="1"/>
</dbReference>
<feature type="transmembrane region" description="Helical" evidence="6">
    <location>
        <begin position="175"/>
        <end position="196"/>
    </location>
</feature>
<gene>
    <name evidence="8" type="ORF">Ocin01_14712</name>
</gene>
<feature type="domain" description="G-protein coupled receptors family 1 profile" evidence="7">
    <location>
        <begin position="1"/>
        <end position="233"/>
    </location>
</feature>
<evidence type="ECO:0000259" key="7">
    <source>
        <dbReference type="PROSITE" id="PS50262"/>
    </source>
</evidence>
<evidence type="ECO:0000256" key="6">
    <source>
        <dbReference type="SAM" id="Phobius"/>
    </source>
</evidence>